<dbReference type="PANTHER" id="PTHR43179:SF12">
    <property type="entry name" value="GALACTOFURANOSYLTRANSFERASE GLFT2"/>
    <property type="match status" value="1"/>
</dbReference>
<protein>
    <submittedName>
        <fullName evidence="4">Predicted glycosyl transferase, family 2</fullName>
    </submittedName>
</protein>
<name>K0NGF7_DESTT</name>
<evidence type="ECO:0000313" key="5">
    <source>
        <dbReference type="Proteomes" id="UP000007347"/>
    </source>
</evidence>
<dbReference type="Gene3D" id="3.90.550.60">
    <property type="match status" value="1"/>
</dbReference>
<sequence length="470" mass="54667">MIKQIAVVIVNWNKKKDVLTLLSELNNISDPLFDVYVVDNASTDDSVEAIKKNFPAIFLILNPSNLGGTGGFNSGMHEVMKQQKYDYIWLLDNDAIVESETLKGLIHVMESNNDIGVVGSLICHPDKPDIVIEQGGWVDWNQGLWKAWYLNKKRSQLTEDIKDVDYVAACSMLIRIDVLQQIGFFDSRMFIHWDDVEFCLRVKKKGYRVVSTKESVVYHYAEKQSPTIYIYYNFRNALLTMSRHLHGLKKILILYMQAKKIFKGKILAQLLNDRKAYQIFNYALKDFYSGDFKKFRYKTPDESFENRFNMIDNARNYNEFLILPYGTVYEMIDCAKHIKALSPDNKVTIMIQKERAKLINNNSCFDHFFYYKGERESFISTIKTLIRLLFSSPVVGVFVQKNVILPFYPLALKISLIYDQDNSKFFYSNYNRKAIWKLLPSFILGELAALFSLPRLLWASKKINSKSPEL</sequence>
<dbReference type="CDD" id="cd04186">
    <property type="entry name" value="GT_2_like_c"/>
    <property type="match status" value="1"/>
</dbReference>
<dbReference type="Proteomes" id="UP000007347">
    <property type="component" value="Chromosome"/>
</dbReference>
<dbReference type="OrthoDB" id="9771846at2"/>
<dbReference type="AlphaFoldDB" id="K0NGF7"/>
<dbReference type="Pfam" id="PF13641">
    <property type="entry name" value="Glyco_tranf_2_3"/>
    <property type="match status" value="1"/>
</dbReference>
<keyword evidence="2" id="KW-0328">Glycosyltransferase</keyword>
<gene>
    <name evidence="4" type="ordered locus">TOL2_C21400</name>
</gene>
<dbReference type="PANTHER" id="PTHR43179">
    <property type="entry name" value="RHAMNOSYLTRANSFERASE WBBL"/>
    <property type="match status" value="1"/>
</dbReference>
<dbReference type="EMBL" id="FO203503">
    <property type="protein sequence ID" value="CCK80301.1"/>
    <property type="molecule type" value="Genomic_DNA"/>
</dbReference>
<reference evidence="4 5" key="1">
    <citation type="journal article" date="2013" name="Environ. Microbiol.">
        <title>Complete genome, catabolic sub-proteomes and key-metabolites of Desulfobacula toluolica Tol2, a marine, aromatic compound-degrading, sulfate-reducing bacterium.</title>
        <authorList>
            <person name="Wohlbrand L."/>
            <person name="Jacob J.H."/>
            <person name="Kube M."/>
            <person name="Mussmann M."/>
            <person name="Jarling R."/>
            <person name="Beck A."/>
            <person name="Amann R."/>
            <person name="Wilkes H."/>
            <person name="Reinhardt R."/>
            <person name="Rabus R."/>
        </authorList>
    </citation>
    <scope>NUCLEOTIDE SEQUENCE [LARGE SCALE GENOMIC DNA]</scope>
    <source>
        <strain evidence="5">DSM 7467 / Tol2</strain>
    </source>
</reference>
<keyword evidence="5" id="KW-1185">Reference proteome</keyword>
<keyword evidence="3 4" id="KW-0808">Transferase</keyword>
<dbReference type="RefSeq" id="WP_014957613.1">
    <property type="nucleotide sequence ID" value="NC_018645.1"/>
</dbReference>
<proteinExistence type="inferred from homology"/>
<accession>K0NGF7</accession>
<evidence type="ECO:0000256" key="3">
    <source>
        <dbReference type="ARBA" id="ARBA00022679"/>
    </source>
</evidence>
<organism evidence="4 5">
    <name type="scientific">Desulfobacula toluolica (strain DSM 7467 / Tol2)</name>
    <dbReference type="NCBI Taxonomy" id="651182"/>
    <lineage>
        <taxon>Bacteria</taxon>
        <taxon>Pseudomonadati</taxon>
        <taxon>Thermodesulfobacteriota</taxon>
        <taxon>Desulfobacteria</taxon>
        <taxon>Desulfobacterales</taxon>
        <taxon>Desulfobacteraceae</taxon>
        <taxon>Desulfobacula</taxon>
    </lineage>
</organism>
<dbReference type="KEGG" id="dto:TOL2_C21400"/>
<dbReference type="GO" id="GO:0016757">
    <property type="term" value="F:glycosyltransferase activity"/>
    <property type="evidence" value="ECO:0007669"/>
    <property type="project" value="UniProtKB-KW"/>
</dbReference>
<evidence type="ECO:0000313" key="4">
    <source>
        <dbReference type="EMBL" id="CCK80301.1"/>
    </source>
</evidence>
<dbReference type="HOGENOM" id="CLU_581056_0_0_7"/>
<comment type="similarity">
    <text evidence="1">Belongs to the glycosyltransferase 2 family.</text>
</comment>
<evidence type="ECO:0000256" key="1">
    <source>
        <dbReference type="ARBA" id="ARBA00006739"/>
    </source>
</evidence>
<dbReference type="SUPFAM" id="SSF53448">
    <property type="entry name" value="Nucleotide-diphospho-sugar transferases"/>
    <property type="match status" value="1"/>
</dbReference>
<evidence type="ECO:0000256" key="2">
    <source>
        <dbReference type="ARBA" id="ARBA00022676"/>
    </source>
</evidence>
<dbReference type="InterPro" id="IPR029044">
    <property type="entry name" value="Nucleotide-diphossugar_trans"/>
</dbReference>
<dbReference type="STRING" id="651182.TOL2_C21400"/>